<dbReference type="RefSeq" id="XP_007604291.1">
    <property type="nucleotide sequence ID" value="XM_007604229.1"/>
</dbReference>
<dbReference type="InParanoid" id="L2GNL3"/>
<dbReference type="GO" id="GO:0004045">
    <property type="term" value="F:peptidyl-tRNA hydrolase activity"/>
    <property type="evidence" value="ECO:0007669"/>
    <property type="project" value="UniProtKB-EC"/>
</dbReference>
<dbReference type="EMBL" id="JH370134">
    <property type="protein sequence ID" value="ELA42199.1"/>
    <property type="molecule type" value="Genomic_DNA"/>
</dbReference>
<evidence type="ECO:0000256" key="2">
    <source>
        <dbReference type="ARBA" id="ARBA00022801"/>
    </source>
</evidence>
<dbReference type="HOGENOM" id="CLU_119261_1_1_1"/>
<proteinExistence type="predicted"/>
<comment type="catalytic activity">
    <reaction evidence="3">
        <text>an N-acyl-L-alpha-aminoacyl-tRNA + H2O = an N-acyl-L-amino acid + a tRNA + H(+)</text>
        <dbReference type="Rhea" id="RHEA:54448"/>
        <dbReference type="Rhea" id="RHEA-COMP:10123"/>
        <dbReference type="Rhea" id="RHEA-COMP:13883"/>
        <dbReference type="ChEBI" id="CHEBI:15377"/>
        <dbReference type="ChEBI" id="CHEBI:15378"/>
        <dbReference type="ChEBI" id="CHEBI:59874"/>
        <dbReference type="ChEBI" id="CHEBI:78442"/>
        <dbReference type="ChEBI" id="CHEBI:138191"/>
        <dbReference type="EC" id="3.1.1.29"/>
    </reaction>
</comment>
<evidence type="ECO:0000313" key="5">
    <source>
        <dbReference type="Proteomes" id="UP000011082"/>
    </source>
</evidence>
<feature type="non-terminal residue" evidence="4">
    <location>
        <position position="1"/>
    </location>
</feature>
<dbReference type="OrthoDB" id="201213at2759"/>
<dbReference type="Pfam" id="PF01981">
    <property type="entry name" value="PTH2"/>
    <property type="match status" value="1"/>
</dbReference>
<keyword evidence="5" id="KW-1185">Reference proteome</keyword>
<sequence>PEDNHVKQFLFLRKDLKDFSTGALVAQGCHAAIAAIEKSKEDTGTMDYLGLLEDMTTVVYGIGEKDMCSIMEGLDSFGVKYHLWLENRQIPTCIATAPVDLFQNKSFDKFRKKFRLF</sequence>
<evidence type="ECO:0000256" key="3">
    <source>
        <dbReference type="ARBA" id="ARBA00048707"/>
    </source>
</evidence>
<gene>
    <name evidence="4" type="ORF">VICG_00842</name>
</gene>
<dbReference type="InterPro" id="IPR023476">
    <property type="entry name" value="Pep_tRNA_hydro_II_dom_sf"/>
</dbReference>
<name>L2GNL3_VITCO</name>
<dbReference type="InterPro" id="IPR042237">
    <property type="entry name" value="PTRHD1"/>
</dbReference>
<dbReference type="PANTHER" id="PTHR46194:SF1">
    <property type="entry name" value="PEPTIDYL-TRNA HYDROLASE PTRHD1-RELATED"/>
    <property type="match status" value="1"/>
</dbReference>
<keyword evidence="2" id="KW-0378">Hydrolase</keyword>
<protein>
    <recommendedName>
        <fullName evidence="1">peptidyl-tRNA hydrolase</fullName>
        <ecNumber evidence="1">3.1.1.29</ecNumber>
    </recommendedName>
</protein>
<dbReference type="InterPro" id="IPR002833">
    <property type="entry name" value="PTH2"/>
</dbReference>
<dbReference type="Gene3D" id="3.40.1490.10">
    <property type="entry name" value="Bit1"/>
    <property type="match status" value="1"/>
</dbReference>
<evidence type="ECO:0000313" key="4">
    <source>
        <dbReference type="EMBL" id="ELA42199.1"/>
    </source>
</evidence>
<dbReference type="GeneID" id="19881556"/>
<evidence type="ECO:0000256" key="1">
    <source>
        <dbReference type="ARBA" id="ARBA00013260"/>
    </source>
</evidence>
<dbReference type="PANTHER" id="PTHR46194">
    <property type="entry name" value="PEPTIDYL-TRNA HYDROLASE PTRHD1-RELATED"/>
    <property type="match status" value="1"/>
</dbReference>
<dbReference type="Proteomes" id="UP000011082">
    <property type="component" value="Unassembled WGS sequence"/>
</dbReference>
<dbReference type="SUPFAM" id="SSF102462">
    <property type="entry name" value="Peptidyl-tRNA hydrolase II"/>
    <property type="match status" value="1"/>
</dbReference>
<dbReference type="EC" id="3.1.1.29" evidence="1"/>
<dbReference type="VEuPathDB" id="MicrosporidiaDB:VICG_00842"/>
<dbReference type="AlphaFoldDB" id="L2GNL3"/>
<accession>L2GNL3</accession>
<organism evidence="4 5">
    <name type="scientific">Vittaforma corneae (strain ATCC 50505)</name>
    <name type="common">Microsporidian parasite</name>
    <name type="synonym">Nosema corneum</name>
    <dbReference type="NCBI Taxonomy" id="993615"/>
    <lineage>
        <taxon>Eukaryota</taxon>
        <taxon>Fungi</taxon>
        <taxon>Fungi incertae sedis</taxon>
        <taxon>Microsporidia</taxon>
        <taxon>Nosematidae</taxon>
        <taxon>Vittaforma</taxon>
    </lineage>
</organism>
<reference evidence="5" key="1">
    <citation type="submission" date="2011-05" db="EMBL/GenBank/DDBJ databases">
        <title>The genome sequence of Vittaforma corneae strain ATCC 50505.</title>
        <authorList>
            <consortium name="The Broad Institute Genome Sequencing Platform"/>
            <person name="Cuomo C."/>
            <person name="Didier E."/>
            <person name="Bowers L."/>
            <person name="Young S.K."/>
            <person name="Zeng Q."/>
            <person name="Gargeya S."/>
            <person name="Fitzgerald M."/>
            <person name="Haas B."/>
            <person name="Abouelleil A."/>
            <person name="Alvarado L."/>
            <person name="Arachchi H.M."/>
            <person name="Berlin A."/>
            <person name="Chapman S.B."/>
            <person name="Gearin G."/>
            <person name="Goldberg J."/>
            <person name="Griggs A."/>
            <person name="Gujja S."/>
            <person name="Hansen M."/>
            <person name="Heiman D."/>
            <person name="Howarth C."/>
            <person name="Larimer J."/>
            <person name="Lui A."/>
            <person name="MacDonald P.J.P."/>
            <person name="McCowen C."/>
            <person name="Montmayeur A."/>
            <person name="Murphy C."/>
            <person name="Neiman D."/>
            <person name="Pearson M."/>
            <person name="Priest M."/>
            <person name="Roberts A."/>
            <person name="Saif S."/>
            <person name="Shea T."/>
            <person name="Sisk P."/>
            <person name="Stolte C."/>
            <person name="Sykes S."/>
            <person name="Wortman J."/>
            <person name="Nusbaum C."/>
            <person name="Birren B."/>
        </authorList>
    </citation>
    <scope>NUCLEOTIDE SEQUENCE [LARGE SCALE GENOMIC DNA]</scope>
    <source>
        <strain evidence="5">ATCC 50505</strain>
    </source>
</reference>